<dbReference type="EMBL" id="CM046115">
    <property type="protein sequence ID" value="KAI8440916.1"/>
    <property type="molecule type" value="Genomic_DNA"/>
</dbReference>
<dbReference type="Proteomes" id="UP001064048">
    <property type="component" value="Chromosome 15"/>
</dbReference>
<gene>
    <name evidence="1" type="ORF">MSG28_009214</name>
</gene>
<reference evidence="1 2" key="1">
    <citation type="journal article" date="2022" name="Genome Biol. Evol.">
        <title>The Spruce Budworm Genome: Reconstructing the Evolutionary History of Antifreeze Proteins.</title>
        <authorList>
            <person name="Beliveau C."/>
            <person name="Gagne P."/>
            <person name="Picq S."/>
            <person name="Vernygora O."/>
            <person name="Keeling C.I."/>
            <person name="Pinkney K."/>
            <person name="Doucet D."/>
            <person name="Wen F."/>
            <person name="Johnston J.S."/>
            <person name="Maaroufi H."/>
            <person name="Boyle B."/>
            <person name="Laroche J."/>
            <person name="Dewar K."/>
            <person name="Juretic N."/>
            <person name="Blackburn G."/>
            <person name="Nisole A."/>
            <person name="Brunet B."/>
            <person name="Brandao M."/>
            <person name="Lumley L."/>
            <person name="Duan J."/>
            <person name="Quan G."/>
            <person name="Lucarotti C.J."/>
            <person name="Roe A.D."/>
            <person name="Sperling F.A.H."/>
            <person name="Levesque R.C."/>
            <person name="Cusson M."/>
        </authorList>
    </citation>
    <scope>NUCLEOTIDE SEQUENCE [LARGE SCALE GENOMIC DNA]</scope>
    <source>
        <strain evidence="1">Glfc:IPQL:Cfum</strain>
    </source>
</reference>
<protein>
    <submittedName>
        <fullName evidence="1">Uncharacterized protein</fullName>
    </submittedName>
</protein>
<evidence type="ECO:0000313" key="1">
    <source>
        <dbReference type="EMBL" id="KAI8440916.1"/>
    </source>
</evidence>
<accession>A0ACC0KXJ8</accession>
<comment type="caution">
    <text evidence="1">The sequence shown here is derived from an EMBL/GenBank/DDBJ whole genome shotgun (WGS) entry which is preliminary data.</text>
</comment>
<proteinExistence type="predicted"/>
<sequence>MLTSLVKLGLEKFFASLVCPHMSKEIRALDDRMTPEESIKLKEFISKVIISSPTDHVYTSTIIRLPMDRMTTVEVYPITYKTDTSLRALLPDRRQCFFQDERQLEYYESYTDNSEEQRRPTGASSSCHPACNDVLYNSQVFYSDLKPDASESPKWGSPGPGEITRINVHFYDDSFLGQHRHAQYDDYYFVDIESWRWVLEDLAKRLEGAITALRYEQNALRVVLQRVEEELRRRSREGSRPGAMTPQSDSVEEAIMQAVRDYNSLAEELMTSEKNTVETMEKIRLMEARLADRKQRPAKEFTKDDKDLKDLFDYRDLYFEKNPIELASDKNKLVNEKKEILIEKFEGIDDSLIPSTLRARFFYMKGRCYNISTEYDSRATQCLSKAVKLNPQMVDAWNELGECYWKNMNVKEAKASFEGALKHSLDKKMLGVYATATVERNGAKENAFNFTTLDQLVEGKNVGKVILGRVVGSIHNENSVPFTFAIVDASLQCFLVTVYNWADGRGAIIGDAVAIPEPKVKHHKLDSPLAKWDSNPRPQRGPEQLIPVERASSYCTMPGAPSGKGGGAGGPVKESGVLGSYAHAQEEGYFYNKQRETLRKLKDKLKSEDKKNPEQKPEGLRSEYRYQKIWGSERFDRWCYWSSRRATGEYCVKGKATTTTEFTPFSYCTMPGAPSGKGGGAGGPVKESGVLGSYAHAQEEGYFYNKQRETLRKLKDKLKSEDKKNPEQKPESMGLRQKDELMHSAAMGGGALFGCSSAGHSGVNQLGGVYVNGRPLPDSTRQKIVELAHSGARPCDISRILQVSNGCVSKILGRYYETGSIKPRAIGGSKPRVATTPVVQKIADYKRECPSIFAWEIRDRLLSENPPVHAPCVLGKVLGPLHTSVDTNSGGSEQKGKEQAASAQNDSVYEKLRMFNGQAASGWWYPGLPAPAPAIPAPLPPQLNRPSSEEHKREFERTHYPDVFARERLAEKIGLPEARIQVWFSNRRAKWRREEKLRSQRRDAPAPSPPAPPAPRLPLNGGFNSMYSPIPQPIATMGDTYSSMSGGLSSSCLQQRDGGYPYMFGDVLGSGGYSRAPAAHQQHAAYSQPQAAASTGVISAGVSVPVQIPSQGPDLASNYWGRLQ</sequence>
<evidence type="ECO:0000313" key="2">
    <source>
        <dbReference type="Proteomes" id="UP001064048"/>
    </source>
</evidence>
<keyword evidence="2" id="KW-1185">Reference proteome</keyword>
<organism evidence="1 2">
    <name type="scientific">Choristoneura fumiferana</name>
    <name type="common">Spruce budworm moth</name>
    <name type="synonym">Archips fumiferana</name>
    <dbReference type="NCBI Taxonomy" id="7141"/>
    <lineage>
        <taxon>Eukaryota</taxon>
        <taxon>Metazoa</taxon>
        <taxon>Ecdysozoa</taxon>
        <taxon>Arthropoda</taxon>
        <taxon>Hexapoda</taxon>
        <taxon>Insecta</taxon>
        <taxon>Pterygota</taxon>
        <taxon>Neoptera</taxon>
        <taxon>Endopterygota</taxon>
        <taxon>Lepidoptera</taxon>
        <taxon>Glossata</taxon>
        <taxon>Ditrysia</taxon>
        <taxon>Tortricoidea</taxon>
        <taxon>Tortricidae</taxon>
        <taxon>Tortricinae</taxon>
        <taxon>Choristoneura</taxon>
    </lineage>
</organism>
<name>A0ACC0KXJ8_CHOFU</name>